<dbReference type="InterPro" id="IPR043128">
    <property type="entry name" value="Rev_trsase/Diguanyl_cyclase"/>
</dbReference>
<dbReference type="Pfam" id="PF00990">
    <property type="entry name" value="GGDEF"/>
    <property type="match status" value="1"/>
</dbReference>
<dbReference type="InterPro" id="IPR029787">
    <property type="entry name" value="Nucleotide_cyclase"/>
</dbReference>
<dbReference type="SUPFAM" id="SSF55073">
    <property type="entry name" value="Nucleotide cyclase"/>
    <property type="match status" value="1"/>
</dbReference>
<dbReference type="PROSITE" id="PS50887">
    <property type="entry name" value="GGDEF"/>
    <property type="match status" value="1"/>
</dbReference>
<organism evidence="4 5">
    <name type="scientific">Vibrio tritonius</name>
    <dbReference type="NCBI Taxonomy" id="1435069"/>
    <lineage>
        <taxon>Bacteria</taxon>
        <taxon>Pseudomonadati</taxon>
        <taxon>Pseudomonadota</taxon>
        <taxon>Gammaproteobacteria</taxon>
        <taxon>Vibrionales</taxon>
        <taxon>Vibrionaceae</taxon>
        <taxon>Vibrio</taxon>
    </lineage>
</organism>
<evidence type="ECO:0000313" key="4">
    <source>
        <dbReference type="EMBL" id="MCA2017656.1"/>
    </source>
</evidence>
<dbReference type="InterPro" id="IPR050469">
    <property type="entry name" value="Diguanylate_Cyclase"/>
</dbReference>
<evidence type="ECO:0000256" key="1">
    <source>
        <dbReference type="ARBA" id="ARBA00012528"/>
    </source>
</evidence>
<dbReference type="Proteomes" id="UP001199044">
    <property type="component" value="Unassembled WGS sequence"/>
</dbReference>
<keyword evidence="5" id="KW-1185">Reference proteome</keyword>
<dbReference type="SMART" id="SM00267">
    <property type="entry name" value="GGDEF"/>
    <property type="match status" value="1"/>
</dbReference>
<protein>
    <recommendedName>
        <fullName evidence="1">diguanylate cyclase</fullName>
        <ecNumber evidence="1">2.7.7.65</ecNumber>
    </recommendedName>
</protein>
<evidence type="ECO:0000259" key="3">
    <source>
        <dbReference type="PROSITE" id="PS50887"/>
    </source>
</evidence>
<gene>
    <name evidence="4" type="ORF">LDJ79_16145</name>
</gene>
<name>A0ABS7YPS1_9VIBR</name>
<dbReference type="EC" id="2.7.7.65" evidence="1"/>
<dbReference type="PANTHER" id="PTHR45138:SF9">
    <property type="entry name" value="DIGUANYLATE CYCLASE DGCM-RELATED"/>
    <property type="match status" value="1"/>
</dbReference>
<accession>A0ABS7YPS1</accession>
<dbReference type="RefSeq" id="WP_225251317.1">
    <property type="nucleotide sequence ID" value="NZ_JAIWIU010000116.1"/>
</dbReference>
<proteinExistence type="predicted"/>
<dbReference type="EMBL" id="JAIWIU010000116">
    <property type="protein sequence ID" value="MCA2017656.1"/>
    <property type="molecule type" value="Genomic_DNA"/>
</dbReference>
<comment type="catalytic activity">
    <reaction evidence="2">
        <text>2 GTP = 3',3'-c-di-GMP + 2 diphosphate</text>
        <dbReference type="Rhea" id="RHEA:24898"/>
        <dbReference type="ChEBI" id="CHEBI:33019"/>
        <dbReference type="ChEBI" id="CHEBI:37565"/>
        <dbReference type="ChEBI" id="CHEBI:58805"/>
        <dbReference type="EC" id="2.7.7.65"/>
    </reaction>
</comment>
<sequence length="302" mass="34571">MILDDILDGLDTGVMVVDKNLSLVYVNQWIKKRTEREEYSNLYELFPKELLSKRLNDAINTCLTHNLPSVITPILNKYPIPLVKLSDESKVKIIPYIKITPFYQEDESYCMLQISDVTSVMVREEFFSSKSKKLSKIALTDELTNIPNRRYFNKHLTELFEKSSDKISKITLLFIDVDFFKKYNDFYGHQKGDECLIKISGIISHTAKRANCKAFRYGGEEFCIIAHNLDDCNIENLTEAIIDNISKSNIKHDDSVYKKLTVSIGVSSYVSGSEQTQASLISKADSALYHSKDKGRNTFTIL</sequence>
<dbReference type="InterPro" id="IPR000160">
    <property type="entry name" value="GGDEF_dom"/>
</dbReference>
<evidence type="ECO:0000256" key="2">
    <source>
        <dbReference type="ARBA" id="ARBA00034247"/>
    </source>
</evidence>
<dbReference type="Gene3D" id="3.30.450.20">
    <property type="entry name" value="PAS domain"/>
    <property type="match status" value="1"/>
</dbReference>
<dbReference type="PANTHER" id="PTHR45138">
    <property type="entry name" value="REGULATORY COMPONENTS OF SENSORY TRANSDUCTION SYSTEM"/>
    <property type="match status" value="1"/>
</dbReference>
<dbReference type="CDD" id="cd01949">
    <property type="entry name" value="GGDEF"/>
    <property type="match status" value="1"/>
</dbReference>
<feature type="domain" description="GGDEF" evidence="3">
    <location>
        <begin position="168"/>
        <end position="302"/>
    </location>
</feature>
<dbReference type="NCBIfam" id="TIGR00254">
    <property type="entry name" value="GGDEF"/>
    <property type="match status" value="1"/>
</dbReference>
<comment type="caution">
    <text evidence="4">The sequence shown here is derived from an EMBL/GenBank/DDBJ whole genome shotgun (WGS) entry which is preliminary data.</text>
</comment>
<evidence type="ECO:0000313" key="5">
    <source>
        <dbReference type="Proteomes" id="UP001199044"/>
    </source>
</evidence>
<dbReference type="Gene3D" id="3.30.70.270">
    <property type="match status" value="1"/>
</dbReference>
<reference evidence="5" key="1">
    <citation type="submission" date="2023-07" db="EMBL/GenBank/DDBJ databases">
        <title>Molecular identification of indigenous halophilic bacteria isolated from red sea cost, biodegradation of synthetic dyes and assessment of degraded metabolite toxicity.</title>
        <authorList>
            <person name="Chaieb K."/>
            <person name="Altayb H.N."/>
        </authorList>
    </citation>
    <scope>NUCLEOTIDE SEQUENCE [LARGE SCALE GENOMIC DNA]</scope>
    <source>
        <strain evidence="5">K20</strain>
    </source>
</reference>